<proteinExistence type="predicted"/>
<dbReference type="AlphaFoldDB" id="A0A653K7Q1"/>
<evidence type="ECO:0000313" key="2">
    <source>
        <dbReference type="Proteomes" id="UP000430404"/>
    </source>
</evidence>
<gene>
    <name evidence="1" type="ORF">ACI8B_30257</name>
</gene>
<accession>A0A653K7Q1</accession>
<organism evidence="1 2">
    <name type="scientific">Acinetobacter proteolyticus</name>
    <dbReference type="NCBI Taxonomy" id="1776741"/>
    <lineage>
        <taxon>Bacteria</taxon>
        <taxon>Pseudomonadati</taxon>
        <taxon>Pseudomonadota</taxon>
        <taxon>Gammaproteobacteria</taxon>
        <taxon>Moraxellales</taxon>
        <taxon>Moraxellaceae</taxon>
        <taxon>Acinetobacter</taxon>
    </lineage>
</organism>
<name>A0A653K7Q1_9GAMM</name>
<protein>
    <submittedName>
        <fullName evidence="1">Uncharacterized protein</fullName>
    </submittedName>
</protein>
<dbReference type="Proteomes" id="UP000430404">
    <property type="component" value="Unassembled WGS sequence"/>
</dbReference>
<sequence length="38" mass="4751">MINKKLKYFNLTNKNNIYFKNKLFKKLYLKKESLQPKQ</sequence>
<evidence type="ECO:0000313" key="1">
    <source>
        <dbReference type="EMBL" id="VXA56792.1"/>
    </source>
</evidence>
<dbReference type="EMBL" id="CABWKZ010000023">
    <property type="protein sequence ID" value="VXA56792.1"/>
    <property type="molecule type" value="Genomic_DNA"/>
</dbReference>
<reference evidence="1 2" key="1">
    <citation type="submission" date="2019-10" db="EMBL/GenBank/DDBJ databases">
        <authorList>
            <person name="Karimi E."/>
        </authorList>
    </citation>
    <scope>NUCLEOTIDE SEQUENCE [LARGE SCALE GENOMIC DNA]</scope>
    <source>
        <strain evidence="1">Acinetobacter sp. 8BE</strain>
    </source>
</reference>